<evidence type="ECO:0000313" key="1">
    <source>
        <dbReference type="EMBL" id="THV43096.1"/>
    </source>
</evidence>
<reference evidence="2" key="1">
    <citation type="submission" date="2019-04" db="EMBL/GenBank/DDBJ databases">
        <title>Nocardioides xinjiangensis sp. nov.</title>
        <authorList>
            <person name="Liu S."/>
        </authorList>
    </citation>
    <scope>NUCLEOTIDE SEQUENCE [LARGE SCALE GENOMIC DNA]</scope>
    <source>
        <strain evidence="2">18</strain>
    </source>
</reference>
<protein>
    <submittedName>
        <fullName evidence="1">Uncharacterized protein</fullName>
    </submittedName>
</protein>
<dbReference type="AlphaFoldDB" id="A0A4V4HSV1"/>
<name>A0A4V4HSV1_9ACTN</name>
<sequence>MGFVLAYGQFPVDSGLEAYYADTSFEVLPEGAAIDLGPPLGMPMLVSPDPGERLFARWAIPGFRAIRHTKRWHR</sequence>
<organism evidence="1 2">
    <name type="scientific">Glycomyces buryatensis</name>
    <dbReference type="NCBI Taxonomy" id="2570927"/>
    <lineage>
        <taxon>Bacteria</taxon>
        <taxon>Bacillati</taxon>
        <taxon>Actinomycetota</taxon>
        <taxon>Actinomycetes</taxon>
        <taxon>Glycomycetales</taxon>
        <taxon>Glycomycetaceae</taxon>
        <taxon>Glycomyces</taxon>
    </lineage>
</organism>
<dbReference type="OrthoDB" id="572496at2"/>
<dbReference type="Proteomes" id="UP000308760">
    <property type="component" value="Unassembled WGS sequence"/>
</dbReference>
<keyword evidence="2" id="KW-1185">Reference proteome</keyword>
<proteinExistence type="predicted"/>
<evidence type="ECO:0000313" key="2">
    <source>
        <dbReference type="Proteomes" id="UP000308760"/>
    </source>
</evidence>
<reference evidence="1 2" key="2">
    <citation type="submission" date="2019-05" db="EMBL/GenBank/DDBJ databases">
        <title>Glycomyces buryatensis sp. nov.</title>
        <authorList>
            <person name="Nikitina E."/>
        </authorList>
    </citation>
    <scope>NUCLEOTIDE SEQUENCE [LARGE SCALE GENOMIC DNA]</scope>
    <source>
        <strain evidence="1 2">18</strain>
    </source>
</reference>
<comment type="caution">
    <text evidence="1">The sequence shown here is derived from an EMBL/GenBank/DDBJ whole genome shotgun (WGS) entry which is preliminary data.</text>
</comment>
<accession>A0A4V4HSV1</accession>
<gene>
    <name evidence="1" type="ORF">FAB82_02360</name>
</gene>
<dbReference type="RefSeq" id="WP_136532937.1">
    <property type="nucleotide sequence ID" value="NZ_STGY01000007.1"/>
</dbReference>
<dbReference type="EMBL" id="STGY01000007">
    <property type="protein sequence ID" value="THV43096.1"/>
    <property type="molecule type" value="Genomic_DNA"/>
</dbReference>